<protein>
    <submittedName>
        <fullName evidence="4">Alpha/beta fold hydrolase</fullName>
    </submittedName>
</protein>
<dbReference type="PANTHER" id="PTHR43798:SF14">
    <property type="entry name" value="SERINE HYDROLASE-LIKE PROTEIN DDB_G0286239"/>
    <property type="match status" value="1"/>
</dbReference>
<dbReference type="Proteomes" id="UP000565262">
    <property type="component" value="Unassembled WGS sequence"/>
</dbReference>
<evidence type="ECO:0000256" key="2">
    <source>
        <dbReference type="ARBA" id="ARBA00022801"/>
    </source>
</evidence>
<sequence>MYDPIPFKIELDYVTFSGWRWGKGNGQTVIALHGWLDNCASFARIAPGLAAECDLDIWALDLAGHGHSGFRPQGSYYHIWDNVLDLALLMDAQGWESIDLLGHSMGAAVATLMAGAMPDRVGRVALLEGIGPVATAAEDAPSQLAQAAGKYQLLGYKTPSLYASVEDAAEARMKGVGEISYEAALPLAKRGVKASDDGYLWRYDARLRIPSPVRLTEDQINHFCAAIDAPVCLITAEHGFLIDRENTRTRSAHVKDLICHCLPGNHHFHLEPDSCTEVLHELVSFWNGLETE</sequence>
<dbReference type="PRINTS" id="PR00111">
    <property type="entry name" value="ABHYDROLASE"/>
</dbReference>
<name>A0A839IPX8_9GAMM</name>
<accession>A0A839IPX8</accession>
<dbReference type="GO" id="GO:0016787">
    <property type="term" value="F:hydrolase activity"/>
    <property type="evidence" value="ECO:0007669"/>
    <property type="project" value="UniProtKB-KW"/>
</dbReference>
<keyword evidence="5" id="KW-1185">Reference proteome</keyword>
<comment type="similarity">
    <text evidence="1">Belongs to the AB hydrolase superfamily.</text>
</comment>
<evidence type="ECO:0000313" key="5">
    <source>
        <dbReference type="Proteomes" id="UP000565262"/>
    </source>
</evidence>
<gene>
    <name evidence="4" type="ORF">H4O21_10385</name>
</gene>
<dbReference type="RefSeq" id="WP_182808800.1">
    <property type="nucleotide sequence ID" value="NZ_JACJFM010000011.1"/>
</dbReference>
<dbReference type="InterPro" id="IPR029058">
    <property type="entry name" value="AB_hydrolase_fold"/>
</dbReference>
<proteinExistence type="inferred from homology"/>
<evidence type="ECO:0000313" key="4">
    <source>
        <dbReference type="EMBL" id="MBB1487018.1"/>
    </source>
</evidence>
<dbReference type="EMBL" id="JACJFM010000011">
    <property type="protein sequence ID" value="MBB1487018.1"/>
    <property type="molecule type" value="Genomic_DNA"/>
</dbReference>
<dbReference type="InterPro" id="IPR050266">
    <property type="entry name" value="AB_hydrolase_sf"/>
</dbReference>
<dbReference type="Pfam" id="PF00561">
    <property type="entry name" value="Abhydrolase_1"/>
    <property type="match status" value="1"/>
</dbReference>
<dbReference type="PANTHER" id="PTHR43798">
    <property type="entry name" value="MONOACYLGLYCEROL LIPASE"/>
    <property type="match status" value="1"/>
</dbReference>
<dbReference type="SUPFAM" id="SSF53474">
    <property type="entry name" value="alpha/beta-Hydrolases"/>
    <property type="match status" value="1"/>
</dbReference>
<organism evidence="4 5">
    <name type="scientific">Oceanospirillum sediminis</name>
    <dbReference type="NCBI Taxonomy" id="2760088"/>
    <lineage>
        <taxon>Bacteria</taxon>
        <taxon>Pseudomonadati</taxon>
        <taxon>Pseudomonadota</taxon>
        <taxon>Gammaproteobacteria</taxon>
        <taxon>Oceanospirillales</taxon>
        <taxon>Oceanospirillaceae</taxon>
        <taxon>Oceanospirillum</taxon>
    </lineage>
</organism>
<dbReference type="GO" id="GO:0016020">
    <property type="term" value="C:membrane"/>
    <property type="evidence" value="ECO:0007669"/>
    <property type="project" value="TreeGrafter"/>
</dbReference>
<comment type="caution">
    <text evidence="4">The sequence shown here is derived from an EMBL/GenBank/DDBJ whole genome shotgun (WGS) entry which is preliminary data.</text>
</comment>
<evidence type="ECO:0000259" key="3">
    <source>
        <dbReference type="Pfam" id="PF00561"/>
    </source>
</evidence>
<dbReference type="InterPro" id="IPR000073">
    <property type="entry name" value="AB_hydrolase_1"/>
</dbReference>
<keyword evidence="2 4" id="KW-0378">Hydrolase</keyword>
<reference evidence="4 5" key="1">
    <citation type="submission" date="2020-08" db="EMBL/GenBank/DDBJ databases">
        <title>Oceanospirillum sp. nov. isolated from marine sediment.</title>
        <authorList>
            <person name="Ji X."/>
        </authorList>
    </citation>
    <scope>NUCLEOTIDE SEQUENCE [LARGE SCALE GENOMIC DNA]</scope>
    <source>
        <strain evidence="4 5">D5</strain>
    </source>
</reference>
<dbReference type="Gene3D" id="3.40.50.1820">
    <property type="entry name" value="alpha/beta hydrolase"/>
    <property type="match status" value="1"/>
</dbReference>
<feature type="domain" description="AB hydrolase-1" evidence="3">
    <location>
        <begin position="28"/>
        <end position="146"/>
    </location>
</feature>
<evidence type="ECO:0000256" key="1">
    <source>
        <dbReference type="ARBA" id="ARBA00008645"/>
    </source>
</evidence>
<dbReference type="AlphaFoldDB" id="A0A839IPX8"/>